<name>A0A4R5XEH3_9AGAM</name>
<dbReference type="InterPro" id="IPR018484">
    <property type="entry name" value="FGGY_N"/>
</dbReference>
<evidence type="ECO:0000256" key="3">
    <source>
        <dbReference type="ARBA" id="ARBA00022777"/>
    </source>
</evidence>
<dbReference type="NCBIfam" id="TIGR01315">
    <property type="entry name" value="5C_CHO_kinase"/>
    <property type="match status" value="1"/>
</dbReference>
<dbReference type="CDD" id="cd07782">
    <property type="entry name" value="ASKHA_NBD_FGGY_D-RBK"/>
    <property type="match status" value="1"/>
</dbReference>
<evidence type="ECO:0000259" key="5">
    <source>
        <dbReference type="Pfam" id="PF02782"/>
    </source>
</evidence>
<dbReference type="Pfam" id="PF02782">
    <property type="entry name" value="FGGY_C"/>
    <property type="match status" value="1"/>
</dbReference>
<dbReference type="Proteomes" id="UP000294933">
    <property type="component" value="Unassembled WGS sequence"/>
</dbReference>
<dbReference type="STRING" id="50990.A0A4R5XEH3"/>
<gene>
    <name evidence="6" type="ORF">BD410DRAFT_735858</name>
</gene>
<proteinExistence type="inferred from homology"/>
<accession>A0A4R5XEH3</accession>
<feature type="domain" description="Carbohydrate kinase FGGY N-terminal" evidence="4">
    <location>
        <begin position="1"/>
        <end position="269"/>
    </location>
</feature>
<keyword evidence="2" id="KW-0808">Transferase</keyword>
<dbReference type="EMBL" id="ML170156">
    <property type="protein sequence ID" value="TDL29142.1"/>
    <property type="molecule type" value="Genomic_DNA"/>
</dbReference>
<dbReference type="Gene3D" id="1.20.58.2240">
    <property type="match status" value="1"/>
</dbReference>
<dbReference type="InterPro" id="IPR018485">
    <property type="entry name" value="FGGY_C"/>
</dbReference>
<dbReference type="InterPro" id="IPR006003">
    <property type="entry name" value="FGGY_RbtK-like"/>
</dbReference>
<sequence length="576" mass="62630">MYIGIDVGTGSVRAALVEHSGQLVASSTRPTVTFRDDHDHRIFEQSTTDIWQGICASVRDVLKQSQCPPENIKGIGIDATCSLAVTDADGQPVIVTKGDDLGKLGNRNIILWADHRAEEEAEIINKTGAKALAYVGGTMSLEMEVPKMLWLKNRMSPSLFSRCHFFDLPDYLTYRATRSRTRSSCSLTCKCSFLPDSGWDKAFFEQIGLGDFAKDGYALIGAERGPKDVLTAGLPVSEGLSEEAARELGLIPGTPVGSGVIDAYAGWIGTIAARYKRDGKPSDAPTLDESRHRLAAVAGTSTCHLVQSPDGVFVNGVWGPYKNVVFPGWWMNEGGQSSTGQLIDFMITTHPAYPKLVERAKNENTNIHNVLADQLNHLRKEAGVENLTELTKDMHIYPDLHGNRSPIADPRMRGAITGLTLDHGLSDLARKFNVTLEAIALQTKHIIDSMNASGHTIQIIYISGGQTKNKPLMQLFANTCGIPVVLPASTNDAVTLGAAMLGRFAAEAGKGGKMKEGVEQAKALWDIMVEMTSPGTLIAPAASPKEKRLLEVKYKIFRESIEIQKRWRDEIEAACG</sequence>
<dbReference type="AlphaFoldDB" id="A0A4R5XEH3"/>
<evidence type="ECO:0000256" key="2">
    <source>
        <dbReference type="ARBA" id="ARBA00022679"/>
    </source>
</evidence>
<dbReference type="PANTHER" id="PTHR43435">
    <property type="entry name" value="RIBULOKINASE"/>
    <property type="match status" value="1"/>
</dbReference>
<dbReference type="GO" id="GO:0005737">
    <property type="term" value="C:cytoplasm"/>
    <property type="evidence" value="ECO:0007669"/>
    <property type="project" value="TreeGrafter"/>
</dbReference>
<dbReference type="SUPFAM" id="SSF53067">
    <property type="entry name" value="Actin-like ATPase domain"/>
    <property type="match status" value="2"/>
</dbReference>
<feature type="domain" description="Carbohydrate kinase FGGY C-terminal" evidence="5">
    <location>
        <begin position="294"/>
        <end position="505"/>
    </location>
</feature>
<dbReference type="GO" id="GO:0019321">
    <property type="term" value="P:pentose metabolic process"/>
    <property type="evidence" value="ECO:0007669"/>
    <property type="project" value="TreeGrafter"/>
</dbReference>
<dbReference type="OrthoDB" id="203824at2759"/>
<dbReference type="Gene3D" id="3.30.420.40">
    <property type="match status" value="1"/>
</dbReference>
<keyword evidence="7" id="KW-1185">Reference proteome</keyword>
<keyword evidence="3 6" id="KW-0418">Kinase</keyword>
<dbReference type="PIRSF" id="PIRSF000538">
    <property type="entry name" value="GlpK"/>
    <property type="match status" value="1"/>
</dbReference>
<dbReference type="GO" id="GO:0019150">
    <property type="term" value="F:D-ribulokinase activity"/>
    <property type="evidence" value="ECO:0007669"/>
    <property type="project" value="TreeGrafter"/>
</dbReference>
<evidence type="ECO:0000256" key="1">
    <source>
        <dbReference type="ARBA" id="ARBA00009156"/>
    </source>
</evidence>
<organism evidence="6 7">
    <name type="scientific">Rickenella mellea</name>
    <dbReference type="NCBI Taxonomy" id="50990"/>
    <lineage>
        <taxon>Eukaryota</taxon>
        <taxon>Fungi</taxon>
        <taxon>Dikarya</taxon>
        <taxon>Basidiomycota</taxon>
        <taxon>Agaricomycotina</taxon>
        <taxon>Agaricomycetes</taxon>
        <taxon>Hymenochaetales</taxon>
        <taxon>Rickenellaceae</taxon>
        <taxon>Rickenella</taxon>
    </lineage>
</organism>
<dbReference type="InterPro" id="IPR043129">
    <property type="entry name" value="ATPase_NBD"/>
</dbReference>
<evidence type="ECO:0000313" key="7">
    <source>
        <dbReference type="Proteomes" id="UP000294933"/>
    </source>
</evidence>
<dbReference type="PANTHER" id="PTHR43435:SF4">
    <property type="entry name" value="FGGY CARBOHYDRATE KINASE DOMAIN-CONTAINING PROTEIN"/>
    <property type="match status" value="1"/>
</dbReference>
<protein>
    <submittedName>
        <fullName evidence="6">Pentulose kinase</fullName>
    </submittedName>
</protein>
<comment type="similarity">
    <text evidence="1">Belongs to the FGGY kinase family.</text>
</comment>
<dbReference type="VEuPathDB" id="FungiDB:BD410DRAFT_735858"/>
<reference evidence="6 7" key="1">
    <citation type="submission" date="2018-06" db="EMBL/GenBank/DDBJ databases">
        <title>A transcriptomic atlas of mushroom development highlights an independent origin of complex multicellularity.</title>
        <authorList>
            <consortium name="DOE Joint Genome Institute"/>
            <person name="Krizsan K."/>
            <person name="Almasi E."/>
            <person name="Merenyi Z."/>
            <person name="Sahu N."/>
            <person name="Viragh M."/>
            <person name="Koszo T."/>
            <person name="Mondo S."/>
            <person name="Kiss B."/>
            <person name="Balint B."/>
            <person name="Kues U."/>
            <person name="Barry K."/>
            <person name="Hegedus J.C."/>
            <person name="Henrissat B."/>
            <person name="Johnson J."/>
            <person name="Lipzen A."/>
            <person name="Ohm R."/>
            <person name="Nagy I."/>
            <person name="Pangilinan J."/>
            <person name="Yan J."/>
            <person name="Xiong Y."/>
            <person name="Grigoriev I.V."/>
            <person name="Hibbett D.S."/>
            <person name="Nagy L.G."/>
        </authorList>
    </citation>
    <scope>NUCLEOTIDE SEQUENCE [LARGE SCALE GENOMIC DNA]</scope>
    <source>
        <strain evidence="6 7">SZMC22713</strain>
    </source>
</reference>
<evidence type="ECO:0000313" key="6">
    <source>
        <dbReference type="EMBL" id="TDL29142.1"/>
    </source>
</evidence>
<evidence type="ECO:0000259" key="4">
    <source>
        <dbReference type="Pfam" id="PF00370"/>
    </source>
</evidence>
<dbReference type="Pfam" id="PF00370">
    <property type="entry name" value="FGGY_N"/>
    <property type="match status" value="1"/>
</dbReference>
<dbReference type="InterPro" id="IPR000577">
    <property type="entry name" value="Carb_kinase_FGGY"/>
</dbReference>